<dbReference type="SUPFAM" id="SSF53383">
    <property type="entry name" value="PLP-dependent transferases"/>
    <property type="match status" value="1"/>
</dbReference>
<evidence type="ECO:0000313" key="13">
    <source>
        <dbReference type="EMBL" id="ANB71517.1"/>
    </source>
</evidence>
<dbReference type="FunFam" id="3.40.640.10:FF:000090">
    <property type="entry name" value="Pyridoxal phosphate-dependent aminotransferase"/>
    <property type="match status" value="1"/>
</dbReference>
<evidence type="ECO:0000256" key="4">
    <source>
        <dbReference type="ARBA" id="ARBA00022679"/>
    </source>
</evidence>
<evidence type="ECO:0000256" key="8">
    <source>
        <dbReference type="ARBA" id="ARBA00066317"/>
    </source>
</evidence>
<dbReference type="InterPro" id="IPR015421">
    <property type="entry name" value="PyrdxlP-dep_Trfase_major"/>
</dbReference>
<sequence>MNLRYPVYSPYLNGREKALVVDCIDSTWISSKGKYVGQFEDSFGSWLGAQHAITVSNGTVALHVALAALGIGPGDEVLVPTLTYIASANAVKYTGADVVFVDSERAYWQIDIEDAERKITSRTKAIVVVHLYGQATDMDAVMALAKKHSLNVIEDCAEAIGTRYGDAHVGTIGDVSCFSFFGNKTITTGEGGMVVTNNAELARKVRHLRSQGVSSEREYWHDVIGFNYRMTNLCAAIGCAQMESIDDLIAKKQQIAEWYRQSLVGLPVRTHDTNPRTQHSYWMVSILVDDARERDALRAALQLDGIETRPLFYPVHQMEMYAAPGQNFPVADDISRRGINLPSYPALMRDDITFICERMRDFFARQETKMEPLLETKS</sequence>
<dbReference type="AlphaFoldDB" id="A0A167VSY5"/>
<dbReference type="CDD" id="cd00616">
    <property type="entry name" value="AHBA_syn"/>
    <property type="match status" value="1"/>
</dbReference>
<evidence type="ECO:0000256" key="5">
    <source>
        <dbReference type="ARBA" id="ARBA00022898"/>
    </source>
</evidence>
<evidence type="ECO:0000256" key="1">
    <source>
        <dbReference type="ARBA" id="ARBA00001933"/>
    </source>
</evidence>
<protein>
    <recommendedName>
        <fullName evidence="9">GDP-perosamine synthase</fullName>
        <ecNumber evidence="8">2.6.1.102</ecNumber>
    </recommendedName>
</protein>
<evidence type="ECO:0000256" key="9">
    <source>
        <dbReference type="ARBA" id="ARBA00074221"/>
    </source>
</evidence>
<evidence type="ECO:0000256" key="2">
    <source>
        <dbReference type="ARBA" id="ARBA00005125"/>
    </source>
</evidence>
<dbReference type="EMBL" id="CP014578">
    <property type="protein sequence ID" value="ANB71517.1"/>
    <property type="molecule type" value="Genomic_DNA"/>
</dbReference>
<dbReference type="PANTHER" id="PTHR30244:SF34">
    <property type="entry name" value="DTDP-4-AMINO-4,6-DIDEOXYGALACTOSE TRANSAMINASE"/>
    <property type="match status" value="1"/>
</dbReference>
<reference evidence="13 14" key="1">
    <citation type="journal article" date="2016" name="Gene">
        <title>PacBio SMRT assembly of a complex multi-replicon genome reveals chlorocatechol degradative operon in a region of genome plasticity.</title>
        <authorList>
            <person name="Ricker N."/>
            <person name="Shen S.Y."/>
            <person name="Goordial J."/>
            <person name="Jin S."/>
            <person name="Fulthorpe R.R."/>
        </authorList>
    </citation>
    <scope>NUCLEOTIDE SEQUENCE [LARGE SCALE GENOMIC DNA]</scope>
    <source>
        <strain evidence="13 14">OLGA172</strain>
    </source>
</reference>
<comment type="catalytic activity">
    <reaction evidence="7">
        <text>GDP-alpha-D-perosamine + 2-oxoglutarate = GDP-4-dehydro-alpha-D-rhamnose + L-glutamate</text>
        <dbReference type="Rhea" id="RHEA:36779"/>
        <dbReference type="ChEBI" id="CHEBI:16810"/>
        <dbReference type="ChEBI" id="CHEBI:29985"/>
        <dbReference type="ChEBI" id="CHEBI:57964"/>
        <dbReference type="ChEBI" id="CHEBI:73996"/>
        <dbReference type="EC" id="2.6.1.102"/>
    </reaction>
</comment>
<keyword evidence="5 11" id="KW-0663">Pyridoxal phosphate</keyword>
<comment type="cofactor">
    <cofactor evidence="1">
        <name>pyridoxal 5'-phosphate</name>
        <dbReference type="ChEBI" id="CHEBI:597326"/>
    </cofactor>
</comment>
<dbReference type="InterPro" id="IPR015424">
    <property type="entry name" value="PyrdxlP-dep_Trfase"/>
</dbReference>
<dbReference type="OrthoDB" id="9804264at2"/>
<dbReference type="PIRSF" id="PIRSF000390">
    <property type="entry name" value="PLP_StrS"/>
    <property type="match status" value="1"/>
</dbReference>
<feature type="active site" description="Proton acceptor" evidence="10">
    <location>
        <position position="184"/>
    </location>
</feature>
<dbReference type="GO" id="GO:0102933">
    <property type="term" value="F:GDP-4-dehydro-6-deoxy-D-mannose-4-aminotransferase activity"/>
    <property type="evidence" value="ECO:0007669"/>
    <property type="project" value="UniProtKB-EC"/>
</dbReference>
<comment type="pathway">
    <text evidence="2">Bacterial outer membrane biogenesis; LPS O-antigen biosynthesis.</text>
</comment>
<keyword evidence="3" id="KW-0032">Aminotransferase</keyword>
<feature type="modified residue" description="N6-(pyridoxal phosphate)lysine" evidence="11">
    <location>
        <position position="184"/>
    </location>
</feature>
<dbReference type="PANTHER" id="PTHR30244">
    <property type="entry name" value="TRANSAMINASE"/>
    <property type="match status" value="1"/>
</dbReference>
<dbReference type="Gene3D" id="3.90.1150.10">
    <property type="entry name" value="Aspartate Aminotransferase, domain 1"/>
    <property type="match status" value="1"/>
</dbReference>
<name>A0A167VSY5_9BURK</name>
<evidence type="ECO:0000256" key="12">
    <source>
        <dbReference type="RuleBase" id="RU004508"/>
    </source>
</evidence>
<dbReference type="EC" id="2.6.1.102" evidence="8"/>
<keyword evidence="4" id="KW-0808">Transferase</keyword>
<evidence type="ECO:0000256" key="7">
    <source>
        <dbReference type="ARBA" id="ARBA00051587"/>
    </source>
</evidence>
<dbReference type="GO" id="GO:0000271">
    <property type="term" value="P:polysaccharide biosynthetic process"/>
    <property type="evidence" value="ECO:0007669"/>
    <property type="project" value="TreeGrafter"/>
</dbReference>
<dbReference type="STRING" id="1804984.AYM40_03395"/>
<gene>
    <name evidence="13" type="ORF">AYM40_03395</name>
</gene>
<evidence type="ECO:0000256" key="3">
    <source>
        <dbReference type="ARBA" id="ARBA00022576"/>
    </source>
</evidence>
<dbReference type="Proteomes" id="UP000076852">
    <property type="component" value="Chromosome 1"/>
</dbReference>
<keyword evidence="14" id="KW-1185">Reference proteome</keyword>
<dbReference type="KEGG" id="buz:AYM40_03395"/>
<comment type="similarity">
    <text evidence="6 12">Belongs to the DegT/DnrJ/EryC1 family.</text>
</comment>
<evidence type="ECO:0000313" key="14">
    <source>
        <dbReference type="Proteomes" id="UP000076852"/>
    </source>
</evidence>
<dbReference type="InterPro" id="IPR000653">
    <property type="entry name" value="DegT/StrS_aminotransferase"/>
</dbReference>
<accession>A0A167VSY5</accession>
<dbReference type="Pfam" id="PF01041">
    <property type="entry name" value="DegT_DnrJ_EryC1"/>
    <property type="match status" value="1"/>
</dbReference>
<evidence type="ECO:0000256" key="6">
    <source>
        <dbReference type="ARBA" id="ARBA00037999"/>
    </source>
</evidence>
<dbReference type="GO" id="GO:0030170">
    <property type="term" value="F:pyridoxal phosphate binding"/>
    <property type="evidence" value="ECO:0007669"/>
    <property type="project" value="TreeGrafter"/>
</dbReference>
<proteinExistence type="inferred from homology"/>
<evidence type="ECO:0000256" key="10">
    <source>
        <dbReference type="PIRSR" id="PIRSR000390-1"/>
    </source>
</evidence>
<dbReference type="Gene3D" id="3.40.640.10">
    <property type="entry name" value="Type I PLP-dependent aspartate aminotransferase-like (Major domain)"/>
    <property type="match status" value="1"/>
</dbReference>
<organism evidence="13 14">
    <name type="scientific">Paraburkholderia phytofirmans OLGA172</name>
    <dbReference type="NCBI Taxonomy" id="1417228"/>
    <lineage>
        <taxon>Bacteria</taxon>
        <taxon>Pseudomonadati</taxon>
        <taxon>Pseudomonadota</taxon>
        <taxon>Betaproteobacteria</taxon>
        <taxon>Burkholderiales</taxon>
        <taxon>Burkholderiaceae</taxon>
        <taxon>Paraburkholderia</taxon>
    </lineage>
</organism>
<evidence type="ECO:0000256" key="11">
    <source>
        <dbReference type="PIRSR" id="PIRSR000390-2"/>
    </source>
</evidence>
<dbReference type="InterPro" id="IPR015422">
    <property type="entry name" value="PyrdxlP-dep_Trfase_small"/>
</dbReference>
<dbReference type="RefSeq" id="WP_063494985.1">
    <property type="nucleotide sequence ID" value="NZ_CP014578.1"/>
</dbReference>